<protein>
    <submittedName>
        <fullName evidence="1">Uncharacterized protein</fullName>
    </submittedName>
</protein>
<evidence type="ECO:0000313" key="1">
    <source>
        <dbReference type="EMBL" id="KAK9153115.1"/>
    </source>
</evidence>
<dbReference type="AlphaFoldDB" id="A0AAP0PSK8"/>
<gene>
    <name evidence="1" type="ORF">Sjap_000595</name>
</gene>
<proteinExistence type="predicted"/>
<keyword evidence="2" id="KW-1185">Reference proteome</keyword>
<reference evidence="1 2" key="1">
    <citation type="submission" date="2024-01" db="EMBL/GenBank/DDBJ databases">
        <title>Genome assemblies of Stephania.</title>
        <authorList>
            <person name="Yang L."/>
        </authorList>
    </citation>
    <scope>NUCLEOTIDE SEQUENCE [LARGE SCALE GENOMIC DNA]</scope>
    <source>
        <strain evidence="1">QJT</strain>
        <tissue evidence="1">Leaf</tissue>
    </source>
</reference>
<dbReference type="EMBL" id="JBBNAE010000001">
    <property type="protein sequence ID" value="KAK9153115.1"/>
    <property type="molecule type" value="Genomic_DNA"/>
</dbReference>
<name>A0AAP0PSK8_9MAGN</name>
<accession>A0AAP0PSK8</accession>
<organism evidence="1 2">
    <name type="scientific">Stephania japonica</name>
    <dbReference type="NCBI Taxonomy" id="461633"/>
    <lineage>
        <taxon>Eukaryota</taxon>
        <taxon>Viridiplantae</taxon>
        <taxon>Streptophyta</taxon>
        <taxon>Embryophyta</taxon>
        <taxon>Tracheophyta</taxon>
        <taxon>Spermatophyta</taxon>
        <taxon>Magnoliopsida</taxon>
        <taxon>Ranunculales</taxon>
        <taxon>Menispermaceae</taxon>
        <taxon>Menispermoideae</taxon>
        <taxon>Cissampelideae</taxon>
        <taxon>Stephania</taxon>
    </lineage>
</organism>
<evidence type="ECO:0000313" key="2">
    <source>
        <dbReference type="Proteomes" id="UP001417504"/>
    </source>
</evidence>
<sequence>MAKEKGLTKVVIETNSLELVSLMDPRHTLVFMDYQIEEIQRTLHQMKGIYIRYIPRCINACANFLVKNALGLQYGAHTLDIGLIVFPLVSTR</sequence>
<comment type="caution">
    <text evidence="1">The sequence shown here is derived from an EMBL/GenBank/DDBJ whole genome shotgun (WGS) entry which is preliminary data.</text>
</comment>
<dbReference type="Proteomes" id="UP001417504">
    <property type="component" value="Unassembled WGS sequence"/>
</dbReference>